<comment type="caution">
    <text evidence="1">The sequence shown here is derived from an EMBL/GenBank/DDBJ whole genome shotgun (WGS) entry which is preliminary data.</text>
</comment>
<sequence length="322" mass="36522">MPSTKLKNKKESGAIVPEHFPDELQRLIFEVAARADTKTARQLALVAPHVRKWYVPLLLSLLVPPYLLYVPDRVEPILYECIIVRSHRNALLLLDTIRSKPQGFLASHARSLGLGESVTFQQSKPILAECRRIVHFAVWGSNRNPSIFLPFIRSPAIRTLSLKSQHPSELNIPPNVLSSLTHLIILDGPYTWFHLRQAAHHAKSSDASEAEHSNATELFRSLTHFGVCSQNWGSAQSILKLAENLKYFAVIIPPRFKATAIVAQRIAELGDRRVVLVVHEQTMENWEAAMRGERGLWDRVEKLVQEGYFADHGEPRRWSYVA</sequence>
<name>A0A369J6T2_HYPMA</name>
<dbReference type="EMBL" id="LUEZ02000126">
    <property type="protein sequence ID" value="RDB16307.1"/>
    <property type="molecule type" value="Genomic_DNA"/>
</dbReference>
<dbReference type="AlphaFoldDB" id="A0A369J6T2"/>
<organism evidence="1 2">
    <name type="scientific">Hypsizygus marmoreus</name>
    <name type="common">White beech mushroom</name>
    <name type="synonym">Agaricus marmoreus</name>
    <dbReference type="NCBI Taxonomy" id="39966"/>
    <lineage>
        <taxon>Eukaryota</taxon>
        <taxon>Fungi</taxon>
        <taxon>Dikarya</taxon>
        <taxon>Basidiomycota</taxon>
        <taxon>Agaricomycotina</taxon>
        <taxon>Agaricomycetes</taxon>
        <taxon>Agaricomycetidae</taxon>
        <taxon>Agaricales</taxon>
        <taxon>Tricholomatineae</taxon>
        <taxon>Lyophyllaceae</taxon>
        <taxon>Hypsizygus</taxon>
    </lineage>
</organism>
<dbReference type="InParanoid" id="A0A369J6T2"/>
<dbReference type="OrthoDB" id="3145912at2759"/>
<reference evidence="1" key="1">
    <citation type="submission" date="2018-04" db="EMBL/GenBank/DDBJ databases">
        <title>Whole genome sequencing of Hypsizygus marmoreus.</title>
        <authorList>
            <person name="Choi I.-G."/>
            <person name="Min B."/>
            <person name="Kim J.-G."/>
            <person name="Kim S."/>
            <person name="Oh Y.-L."/>
            <person name="Kong W.-S."/>
            <person name="Park H."/>
            <person name="Jeong J."/>
            <person name="Song E.-S."/>
        </authorList>
    </citation>
    <scope>NUCLEOTIDE SEQUENCE [LARGE SCALE GENOMIC DNA]</scope>
    <source>
        <strain evidence="1">51987-8</strain>
    </source>
</reference>
<evidence type="ECO:0000313" key="1">
    <source>
        <dbReference type="EMBL" id="RDB16307.1"/>
    </source>
</evidence>
<evidence type="ECO:0008006" key="3">
    <source>
        <dbReference type="Google" id="ProtNLM"/>
    </source>
</evidence>
<dbReference type="Proteomes" id="UP000076154">
    <property type="component" value="Unassembled WGS sequence"/>
</dbReference>
<accession>A0A369J6T2</accession>
<evidence type="ECO:0000313" key="2">
    <source>
        <dbReference type="Proteomes" id="UP000076154"/>
    </source>
</evidence>
<proteinExistence type="predicted"/>
<gene>
    <name evidence="1" type="ORF">Hypma_002992</name>
</gene>
<protein>
    <recommendedName>
        <fullName evidence="3">F-box domain-containing protein</fullName>
    </recommendedName>
</protein>
<keyword evidence="2" id="KW-1185">Reference proteome</keyword>